<evidence type="ECO:0000313" key="3">
    <source>
        <dbReference type="Proteomes" id="UP000003294"/>
    </source>
</evidence>
<organism evidence="2 3">
    <name type="scientific">Neisseria cinerea ATCC 14685</name>
    <dbReference type="NCBI Taxonomy" id="546262"/>
    <lineage>
        <taxon>Bacteria</taxon>
        <taxon>Pseudomonadati</taxon>
        <taxon>Pseudomonadota</taxon>
        <taxon>Betaproteobacteria</taxon>
        <taxon>Neisseriales</taxon>
        <taxon>Neisseriaceae</taxon>
        <taxon>Neisseria</taxon>
    </lineage>
</organism>
<evidence type="ECO:0000256" key="1">
    <source>
        <dbReference type="SAM" id="Phobius"/>
    </source>
</evidence>
<proteinExistence type="predicted"/>
<keyword evidence="1" id="KW-0812">Transmembrane</keyword>
<protein>
    <submittedName>
        <fullName evidence="2">Uncharacterized protein</fullName>
    </submittedName>
</protein>
<comment type="caution">
    <text evidence="2">The sequence shown here is derived from an EMBL/GenBank/DDBJ whole genome shotgun (WGS) entry which is preliminary data.</text>
</comment>
<gene>
    <name evidence="2" type="ORF">NEICINOT_04646</name>
</gene>
<keyword evidence="1" id="KW-0472">Membrane</keyword>
<accession>D0W4P8</accession>
<dbReference type="Proteomes" id="UP000003294">
    <property type="component" value="Unassembled WGS sequence"/>
</dbReference>
<sequence length="52" mass="6032">MGCRSLSHKKDSVFHGQITLHFLTLQEYAPRLVRGVCFVFNGFDVLIYVLFQ</sequence>
<keyword evidence="1" id="KW-1133">Transmembrane helix</keyword>
<dbReference type="AlphaFoldDB" id="D0W4P8"/>
<feature type="transmembrane region" description="Helical" evidence="1">
    <location>
        <begin position="32"/>
        <end position="51"/>
    </location>
</feature>
<evidence type="ECO:0000313" key="2">
    <source>
        <dbReference type="EMBL" id="EEZ71193.1"/>
    </source>
</evidence>
<dbReference type="EMBL" id="ACDY02000010">
    <property type="protein sequence ID" value="EEZ71193.1"/>
    <property type="molecule type" value="Genomic_DNA"/>
</dbReference>
<reference evidence="2 3" key="1">
    <citation type="submission" date="2009-10" db="EMBL/GenBank/DDBJ databases">
        <authorList>
            <person name="Weinstock G."/>
            <person name="Sodergren E."/>
            <person name="Clifton S."/>
            <person name="Fulton L."/>
            <person name="Fulton B."/>
            <person name="Courtney L."/>
            <person name="Fronick C."/>
            <person name="Harrison M."/>
            <person name="Strong C."/>
            <person name="Farmer C."/>
            <person name="Delahaunty K."/>
            <person name="Markovic C."/>
            <person name="Hall O."/>
            <person name="Minx P."/>
            <person name="Tomlinson C."/>
            <person name="Mitreva M."/>
            <person name="Nelson J."/>
            <person name="Hou S."/>
            <person name="Wollam A."/>
            <person name="Pepin K.H."/>
            <person name="Johnson M."/>
            <person name="Bhonagiri V."/>
            <person name="Nash W.E."/>
            <person name="Warren W."/>
            <person name="Chinwalla A."/>
            <person name="Mardis E.R."/>
            <person name="Wilson R.K."/>
        </authorList>
    </citation>
    <scope>NUCLEOTIDE SEQUENCE [LARGE SCALE GENOMIC DNA]</scope>
    <source>
        <strain evidence="2 3">ATCC 14685</strain>
    </source>
</reference>
<name>D0W4P8_NEICI</name>